<keyword evidence="2" id="KW-1185">Reference proteome</keyword>
<sequence>MEAITEEQLFEDVKALVGNYLKQTPVQKEIPLRIAQATDTSGLDLHMGEPTPQQLEKINQYTGETWEASEWFVCAWHASDNLVDRSRERWHLNILQQMTRGQAGRVLMTDHNQREVKSAVGFAFETALILEDNPDPEIVNSLYADYNAEIVDEMGLVRLIVWTAISSDSPVIEGLRKRSLDNCSTGGIIRNWREICPNCSREKGYEVGFWDTDKEDRYVCPHLPPYPFLLMWLGDDEDANFADYIINDGQYDAIELSIVNAGCLPAARVMRGF</sequence>
<dbReference type="AlphaFoldDB" id="A0A1Z4JNX8"/>
<evidence type="ECO:0000313" key="2">
    <source>
        <dbReference type="Proteomes" id="UP000217895"/>
    </source>
</evidence>
<protein>
    <submittedName>
        <fullName evidence="1">Uncharacterized protein</fullName>
    </submittedName>
</protein>
<reference evidence="1 2" key="1">
    <citation type="submission" date="2017-06" db="EMBL/GenBank/DDBJ databases">
        <title>Genome sequencing of cyanobaciteial culture collection at National Institute for Environmental Studies (NIES).</title>
        <authorList>
            <person name="Hirose Y."/>
            <person name="Shimura Y."/>
            <person name="Fujisawa T."/>
            <person name="Nakamura Y."/>
            <person name="Kawachi M."/>
        </authorList>
    </citation>
    <scope>NUCLEOTIDE SEQUENCE [LARGE SCALE GENOMIC DNA]</scope>
    <source>
        <strain evidence="1 2">NIES-2135</strain>
    </source>
</reference>
<dbReference type="Proteomes" id="UP000217895">
    <property type="component" value="Chromosome"/>
</dbReference>
<accession>A0A1Z4JNX8</accession>
<organism evidence="1 2">
    <name type="scientific">Leptolyngbya boryana NIES-2135</name>
    <dbReference type="NCBI Taxonomy" id="1973484"/>
    <lineage>
        <taxon>Bacteria</taxon>
        <taxon>Bacillati</taxon>
        <taxon>Cyanobacteriota</taxon>
        <taxon>Cyanophyceae</taxon>
        <taxon>Leptolyngbyales</taxon>
        <taxon>Leptolyngbyaceae</taxon>
        <taxon>Leptolyngbya group</taxon>
        <taxon>Leptolyngbya</taxon>
    </lineage>
</organism>
<dbReference type="EMBL" id="AP018203">
    <property type="protein sequence ID" value="BAY58461.1"/>
    <property type="molecule type" value="Genomic_DNA"/>
</dbReference>
<gene>
    <name evidence="1" type="ORF">NIES2135_53340</name>
</gene>
<name>A0A1Z4JNX8_LEPBY</name>
<proteinExistence type="predicted"/>
<evidence type="ECO:0000313" key="1">
    <source>
        <dbReference type="EMBL" id="BAY58461.1"/>
    </source>
</evidence>